<comment type="caution">
    <text evidence="2">The sequence shown here is derived from an EMBL/GenBank/DDBJ whole genome shotgun (WGS) entry which is preliminary data.</text>
</comment>
<gene>
    <name evidence="2" type="ORF">Aca07nite_68320</name>
</gene>
<evidence type="ECO:0000256" key="1">
    <source>
        <dbReference type="SAM" id="MobiDB-lite"/>
    </source>
</evidence>
<proteinExistence type="predicted"/>
<feature type="region of interest" description="Disordered" evidence="1">
    <location>
        <begin position="197"/>
        <end position="217"/>
    </location>
</feature>
<evidence type="ECO:0000313" key="2">
    <source>
        <dbReference type="EMBL" id="GID49557.1"/>
    </source>
</evidence>
<name>A0ABQ3WTI3_9ACTN</name>
<reference evidence="2" key="1">
    <citation type="submission" date="2021-01" db="EMBL/GenBank/DDBJ databases">
        <title>Whole genome shotgun sequence of Actinoplanes capillaceus NBRC 16408.</title>
        <authorList>
            <person name="Komaki H."/>
            <person name="Tamura T."/>
        </authorList>
    </citation>
    <scope>NUCLEOTIDE SEQUENCE [LARGE SCALE GENOMIC DNA]</scope>
    <source>
        <strain evidence="2">NBRC 16408</strain>
    </source>
</reference>
<sequence>MAMDETLYFARLRPGESVANPSWMLRRVVSAAGTVDELLGRDGVWRPSDMLARTERGELPGTLTRTSHRPPKAIAATAQKHFGAVQRALERQRAGDFVLRLATPGTGTAFGPLDAEAQAEVVAFLTRAPLVGDGPAGPFRTDGMWVWPESIAGEVLATGAHPEDLLYRHIEARKFFFPAELAPGVIERARWLLEKTADGPGRVQESNVPGQPPPPTREERLRVLSAWHAEWERKHAATTPFRPDLHPDKPDYNLHHVDIDASSEADWEYTRRAREIMGLDPETGLRVDI</sequence>
<protein>
    <submittedName>
        <fullName evidence="2">Uncharacterized protein</fullName>
    </submittedName>
</protein>
<dbReference type="EMBL" id="BOMF01000128">
    <property type="protein sequence ID" value="GID49557.1"/>
    <property type="molecule type" value="Genomic_DNA"/>
</dbReference>
<accession>A0ABQ3WTI3</accession>
<organism evidence="2">
    <name type="scientific">Actinoplanes campanulatus</name>
    <dbReference type="NCBI Taxonomy" id="113559"/>
    <lineage>
        <taxon>Bacteria</taxon>
        <taxon>Bacillati</taxon>
        <taxon>Actinomycetota</taxon>
        <taxon>Actinomycetes</taxon>
        <taxon>Micromonosporales</taxon>
        <taxon>Micromonosporaceae</taxon>
        <taxon>Actinoplanes</taxon>
    </lineage>
</organism>